<dbReference type="Gene3D" id="1.20.1250.20">
    <property type="entry name" value="MFS general substrate transporter like domains"/>
    <property type="match status" value="1"/>
</dbReference>
<feature type="transmembrane region" description="Helical" evidence="8">
    <location>
        <begin position="64"/>
        <end position="83"/>
    </location>
</feature>
<feature type="transmembrane region" description="Helical" evidence="8">
    <location>
        <begin position="30"/>
        <end position="52"/>
    </location>
</feature>
<keyword evidence="3" id="KW-1003">Cell membrane</keyword>
<evidence type="ECO:0000256" key="3">
    <source>
        <dbReference type="ARBA" id="ARBA00022475"/>
    </source>
</evidence>
<evidence type="ECO:0000256" key="7">
    <source>
        <dbReference type="SAM" id="MobiDB-lite"/>
    </source>
</evidence>
<comment type="caution">
    <text evidence="10">The sequence shown here is derived from an EMBL/GenBank/DDBJ whole genome shotgun (WGS) entry which is preliminary data.</text>
</comment>
<feature type="transmembrane region" description="Helical" evidence="8">
    <location>
        <begin position="95"/>
        <end position="113"/>
    </location>
</feature>
<dbReference type="CDD" id="cd17321">
    <property type="entry name" value="MFS_MMR_MDR_like"/>
    <property type="match status" value="1"/>
</dbReference>
<feature type="transmembrane region" description="Helical" evidence="8">
    <location>
        <begin position="345"/>
        <end position="368"/>
    </location>
</feature>
<keyword evidence="4 8" id="KW-0812">Transmembrane</keyword>
<feature type="transmembrane region" description="Helical" evidence="8">
    <location>
        <begin position="421"/>
        <end position="438"/>
    </location>
</feature>
<dbReference type="InterPro" id="IPR036259">
    <property type="entry name" value="MFS_trans_sf"/>
</dbReference>
<feature type="transmembrane region" description="Helical" evidence="8">
    <location>
        <begin position="318"/>
        <end position="338"/>
    </location>
</feature>
<dbReference type="Gene3D" id="1.20.1720.10">
    <property type="entry name" value="Multidrug resistance protein D"/>
    <property type="match status" value="1"/>
</dbReference>
<dbReference type="PANTHER" id="PTHR42718:SF47">
    <property type="entry name" value="METHYL VIOLOGEN RESISTANCE PROTEIN SMVA"/>
    <property type="match status" value="1"/>
</dbReference>
<gene>
    <name evidence="10" type="ORF">QPX58_03835</name>
</gene>
<name>A0AAP4BYT9_9CORY</name>
<comment type="subcellular location">
    <subcellularLocation>
        <location evidence="1">Cell membrane</location>
        <topology evidence="1">Multi-pass membrane protein</topology>
    </subcellularLocation>
</comment>
<evidence type="ECO:0000259" key="9">
    <source>
        <dbReference type="PROSITE" id="PS50850"/>
    </source>
</evidence>
<feature type="region of interest" description="Disordered" evidence="7">
    <location>
        <begin position="1"/>
        <end position="20"/>
    </location>
</feature>
<reference evidence="10" key="1">
    <citation type="submission" date="2023-05" db="EMBL/GenBank/DDBJ databases">
        <title>Metabolic capabilities are highly conserved among human nasal-associated Corynebacterium species in pangenomic analyses.</title>
        <authorList>
            <person name="Tran T.H."/>
            <person name="Roberts A.Q."/>
            <person name="Escapa I.F."/>
            <person name="Gao W."/>
            <person name="Conlan S."/>
            <person name="Kong H."/>
            <person name="Segre J.A."/>
            <person name="Kelly M.S."/>
            <person name="Lemon K.P."/>
        </authorList>
    </citation>
    <scope>NUCLEOTIDE SEQUENCE</scope>
    <source>
        <strain evidence="10">KPL2618</strain>
    </source>
</reference>
<accession>A0AAP4BYT9</accession>
<protein>
    <submittedName>
        <fullName evidence="10">MFS transporter</fullName>
    </submittedName>
</protein>
<feature type="transmembrane region" description="Helical" evidence="8">
    <location>
        <begin position="374"/>
        <end position="400"/>
    </location>
</feature>
<dbReference type="InterPro" id="IPR020846">
    <property type="entry name" value="MFS_dom"/>
</dbReference>
<feature type="transmembrane region" description="Helical" evidence="8">
    <location>
        <begin position="182"/>
        <end position="204"/>
    </location>
</feature>
<dbReference type="Pfam" id="PF07690">
    <property type="entry name" value="MFS_1"/>
    <property type="match status" value="1"/>
</dbReference>
<dbReference type="AlphaFoldDB" id="A0AAP4BYT9"/>
<dbReference type="PROSITE" id="PS50850">
    <property type="entry name" value="MFS"/>
    <property type="match status" value="1"/>
</dbReference>
<dbReference type="InterPro" id="IPR011701">
    <property type="entry name" value="MFS"/>
</dbReference>
<feature type="transmembrane region" description="Helical" evidence="8">
    <location>
        <begin position="125"/>
        <end position="144"/>
    </location>
</feature>
<proteinExistence type="predicted"/>
<feature type="transmembrane region" description="Helical" evidence="8">
    <location>
        <begin position="471"/>
        <end position="493"/>
    </location>
</feature>
<evidence type="ECO:0000313" key="10">
    <source>
        <dbReference type="EMBL" id="MDK4334545.1"/>
    </source>
</evidence>
<evidence type="ECO:0000256" key="8">
    <source>
        <dbReference type="SAM" id="Phobius"/>
    </source>
</evidence>
<sequence length="508" mass="52617">MSIESPDTATKPPHRAAAASSSTPAQRWSFFAVVSLGLLMVGLDNSILYTALPQLTQQLHATDMQQLWIINAYTLVLSGLLLGTGTLGDRIGHRLMFLIGLGTFGTASLVAAYSPNAWLLISGRALLGLGAAIMLPSTLALIRLTFPNEVERNKAIGIWSSVAVVGAAAGPTVGGFLLEHFWWGSVFLINVPIVALAIILTFLLGPPNLPNPHKHWDFPSSLYALITLSSLVLAIKTAAATHINVALLVCSIAAFLLGAAAFAHRQTRLNDPLLTFDIFYSPTFTGGVLTAGGAMFGLTGLELLTTQKLQLVDALSPLDAGLFISAMAVAAIPTAIVGGSILHRVGFLPIISGGFLSMSIGMLGIVWADRADNLAVFIAGLILTGLGAGSSMSVSSTAIINAAPSHRAGMASGVEAVSYEFGTLLSIAITGSLMPLLMTHKLPDALAPQGTDALSSPATHDAAAAAYDSTYFLTVGGLACLALVFAALTAWCFRDNPKSGALSAQSSG</sequence>
<feature type="transmembrane region" description="Helical" evidence="8">
    <location>
        <begin position="156"/>
        <end position="176"/>
    </location>
</feature>
<evidence type="ECO:0000256" key="1">
    <source>
        <dbReference type="ARBA" id="ARBA00004651"/>
    </source>
</evidence>
<feature type="transmembrane region" description="Helical" evidence="8">
    <location>
        <begin position="241"/>
        <end position="262"/>
    </location>
</feature>
<dbReference type="EMBL" id="JASNVU010000004">
    <property type="protein sequence ID" value="MDK4334545.1"/>
    <property type="molecule type" value="Genomic_DNA"/>
</dbReference>
<feature type="transmembrane region" description="Helical" evidence="8">
    <location>
        <begin position="274"/>
        <end position="298"/>
    </location>
</feature>
<keyword evidence="2" id="KW-0813">Transport</keyword>
<dbReference type="Proteomes" id="UP001230317">
    <property type="component" value="Unassembled WGS sequence"/>
</dbReference>
<evidence type="ECO:0000256" key="5">
    <source>
        <dbReference type="ARBA" id="ARBA00022989"/>
    </source>
</evidence>
<keyword evidence="5 8" id="KW-1133">Transmembrane helix</keyword>
<dbReference type="RefSeq" id="WP_284641818.1">
    <property type="nucleotide sequence ID" value="NZ_JASNVU010000004.1"/>
</dbReference>
<evidence type="ECO:0000256" key="2">
    <source>
        <dbReference type="ARBA" id="ARBA00022448"/>
    </source>
</evidence>
<organism evidence="10 11">
    <name type="scientific">Corynebacterium accolens</name>
    <dbReference type="NCBI Taxonomy" id="38284"/>
    <lineage>
        <taxon>Bacteria</taxon>
        <taxon>Bacillati</taxon>
        <taxon>Actinomycetota</taxon>
        <taxon>Actinomycetes</taxon>
        <taxon>Mycobacteriales</taxon>
        <taxon>Corynebacteriaceae</taxon>
        <taxon>Corynebacterium</taxon>
    </lineage>
</organism>
<feature type="domain" description="Major facilitator superfamily (MFS) profile" evidence="9">
    <location>
        <begin position="30"/>
        <end position="494"/>
    </location>
</feature>
<dbReference type="GO" id="GO:0022857">
    <property type="term" value="F:transmembrane transporter activity"/>
    <property type="evidence" value="ECO:0007669"/>
    <property type="project" value="InterPro"/>
</dbReference>
<dbReference type="GO" id="GO:0005886">
    <property type="term" value="C:plasma membrane"/>
    <property type="evidence" value="ECO:0007669"/>
    <property type="project" value="UniProtKB-SubCell"/>
</dbReference>
<feature type="transmembrane region" description="Helical" evidence="8">
    <location>
        <begin position="216"/>
        <end position="235"/>
    </location>
</feature>
<evidence type="ECO:0000256" key="4">
    <source>
        <dbReference type="ARBA" id="ARBA00022692"/>
    </source>
</evidence>
<dbReference type="PANTHER" id="PTHR42718">
    <property type="entry name" value="MAJOR FACILITATOR SUPERFAMILY MULTIDRUG TRANSPORTER MFSC"/>
    <property type="match status" value="1"/>
</dbReference>
<dbReference type="SUPFAM" id="SSF103473">
    <property type="entry name" value="MFS general substrate transporter"/>
    <property type="match status" value="1"/>
</dbReference>
<keyword evidence="6 8" id="KW-0472">Membrane</keyword>
<evidence type="ECO:0000256" key="6">
    <source>
        <dbReference type="ARBA" id="ARBA00023136"/>
    </source>
</evidence>
<evidence type="ECO:0000313" key="11">
    <source>
        <dbReference type="Proteomes" id="UP001230317"/>
    </source>
</evidence>